<evidence type="ECO:0000256" key="14">
    <source>
        <dbReference type="PROSITE-ProRule" id="PRU01023"/>
    </source>
</evidence>
<dbReference type="SUPFAM" id="SSF48013">
    <property type="entry name" value="NusB-like"/>
    <property type="match status" value="1"/>
</dbReference>
<sequence length="448" mass="50019">MPQKKNVREIALDILTAVQKNKAYSNLSLNHAIKESELSAKDIGLLTELVYGTIQRDMTLDYYVSPFIKNPKKIQPWVLSLLKMTVFQMQFLDRVPERAAVHEAVEIAKKRGHRGVASLVNGVLRTIGREGVPQTSEIKDPLERISISTSHPLWLVKLWASQFGIEKTEQMCMENLNAPVQTSRVNLLKTSREEVLELLSDEGYMVEPSTLNEDGIRCLRGNIALSNAYKNGLISIQDESSMLVAHAVSPSDEDMVLDSCAAPGGKTTHMGERMANHGRIIALDLHAHKTKLIEEQAMRLGLSNIETRQMDARKIRECFEPQTFDKILVDAPCSGLGVLKRKPDAKYTKTEADLHSLSVIQLNILEKVSSLVKTGGTITYSTCTVGKEENEAIIDAFLEQNKDFERDLSLVDRLPEAVKPYVNGNSVQILPQYFGSDGFFIASIRRKA</sequence>
<dbReference type="NCBIfam" id="NF011494">
    <property type="entry name" value="PRK14902.1"/>
    <property type="match status" value="1"/>
</dbReference>
<dbReference type="PANTHER" id="PTHR22807">
    <property type="entry name" value="NOP2 YEAST -RELATED NOL1/NOP2/FMU SUN DOMAIN-CONTAINING"/>
    <property type="match status" value="1"/>
</dbReference>
<dbReference type="NCBIfam" id="TIGR00563">
    <property type="entry name" value="rsmB"/>
    <property type="match status" value="1"/>
</dbReference>
<evidence type="ECO:0000256" key="6">
    <source>
        <dbReference type="ARBA" id="ARBA00022552"/>
    </source>
</evidence>
<proteinExistence type="inferred from homology"/>
<evidence type="ECO:0000256" key="1">
    <source>
        <dbReference type="ARBA" id="ARBA00002724"/>
    </source>
</evidence>
<dbReference type="InterPro" id="IPR018314">
    <property type="entry name" value="RsmB/NOL1/NOP2-like_CS"/>
</dbReference>
<feature type="binding site" evidence="14">
    <location>
        <begin position="260"/>
        <end position="266"/>
    </location>
    <ligand>
        <name>S-adenosyl-L-methionine</name>
        <dbReference type="ChEBI" id="CHEBI:59789"/>
    </ligand>
</feature>
<dbReference type="FunFam" id="1.10.940.10:FF:000006">
    <property type="entry name" value="16S rRNA (Cytosine(967)-C(5))-methyltransferase RsmB"/>
    <property type="match status" value="1"/>
</dbReference>
<evidence type="ECO:0000256" key="11">
    <source>
        <dbReference type="ARBA" id="ARBA00030399"/>
    </source>
</evidence>
<evidence type="ECO:0000256" key="10">
    <source>
        <dbReference type="ARBA" id="ARBA00022884"/>
    </source>
</evidence>
<evidence type="ECO:0000313" key="17">
    <source>
        <dbReference type="Proteomes" id="UP000239663"/>
    </source>
</evidence>
<dbReference type="Pfam" id="PF01189">
    <property type="entry name" value="Methyltr_RsmB-F"/>
    <property type="match status" value="1"/>
</dbReference>
<dbReference type="PANTHER" id="PTHR22807:SF53">
    <property type="entry name" value="RIBOSOMAL RNA SMALL SUBUNIT METHYLTRANSFERASE B-RELATED"/>
    <property type="match status" value="1"/>
</dbReference>
<name>A0A2S7N1F0_9BACI</name>
<comment type="similarity">
    <text evidence="3 14">Belongs to the class I-like SAM-binding methyltransferase superfamily. RsmB/NOP family.</text>
</comment>
<dbReference type="InterPro" id="IPR001678">
    <property type="entry name" value="MeTrfase_RsmB-F_NOP2_dom"/>
</dbReference>
<keyword evidence="6" id="KW-0698">rRNA processing</keyword>
<evidence type="ECO:0000256" key="4">
    <source>
        <dbReference type="ARBA" id="ARBA00012140"/>
    </source>
</evidence>
<keyword evidence="17" id="KW-1185">Reference proteome</keyword>
<evidence type="ECO:0000256" key="3">
    <source>
        <dbReference type="ARBA" id="ARBA00007494"/>
    </source>
</evidence>
<dbReference type="PRINTS" id="PR02008">
    <property type="entry name" value="RCMTFAMILY"/>
</dbReference>
<evidence type="ECO:0000256" key="5">
    <source>
        <dbReference type="ARBA" id="ARBA00022490"/>
    </source>
</evidence>
<dbReference type="InterPro" id="IPR023267">
    <property type="entry name" value="RCMT"/>
</dbReference>
<feature type="domain" description="SAM-dependent MTase RsmB/NOP-type" evidence="15">
    <location>
        <begin position="171"/>
        <end position="447"/>
    </location>
</feature>
<feature type="binding site" evidence="14">
    <location>
        <position position="311"/>
    </location>
    <ligand>
        <name>S-adenosyl-L-methionine</name>
        <dbReference type="ChEBI" id="CHEBI:59789"/>
    </ligand>
</feature>
<dbReference type="Gene3D" id="3.30.70.1170">
    <property type="entry name" value="Sun protein, domain 3"/>
    <property type="match status" value="1"/>
</dbReference>
<dbReference type="PROSITE" id="PS51686">
    <property type="entry name" value="SAM_MT_RSMB_NOP"/>
    <property type="match status" value="1"/>
</dbReference>
<feature type="binding site" evidence="14">
    <location>
        <position position="330"/>
    </location>
    <ligand>
        <name>S-adenosyl-L-methionine</name>
        <dbReference type="ChEBI" id="CHEBI:59789"/>
    </ligand>
</feature>
<evidence type="ECO:0000313" key="16">
    <source>
        <dbReference type="EMBL" id="PQD95911.1"/>
    </source>
</evidence>
<keyword evidence="7 14" id="KW-0489">Methyltransferase</keyword>
<dbReference type="Pfam" id="PF01029">
    <property type="entry name" value="NusB"/>
    <property type="match status" value="1"/>
</dbReference>
<keyword evidence="9 14" id="KW-0949">S-adenosyl-L-methionine</keyword>
<dbReference type="AlphaFoldDB" id="A0A2S7N1F0"/>
<dbReference type="Proteomes" id="UP000239663">
    <property type="component" value="Unassembled WGS sequence"/>
</dbReference>
<feature type="active site" description="Nucleophile" evidence="14">
    <location>
        <position position="383"/>
    </location>
</feature>
<gene>
    <name evidence="16" type="ORF">CYL18_08490</name>
</gene>
<reference evidence="16 17" key="1">
    <citation type="submission" date="2017-12" db="EMBL/GenBank/DDBJ databases">
        <title>Taxonomic description and draft genome of Pradoshia cofamensis Gen. nov., sp. nov., a thermotolerant bacillale isolated from anterior gut of earthworm Eisenia fetida.</title>
        <authorList>
            <person name="Saha T."/>
            <person name="Chakraborty R."/>
        </authorList>
    </citation>
    <scope>NUCLEOTIDE SEQUENCE [LARGE SCALE GENOMIC DNA]</scope>
    <source>
        <strain evidence="16 17">EAG3</strain>
    </source>
</reference>
<accession>A0A2S7N1F0</accession>
<dbReference type="Gene3D" id="3.40.50.150">
    <property type="entry name" value="Vaccinia Virus protein VP39"/>
    <property type="match status" value="1"/>
</dbReference>
<dbReference type="FunFam" id="3.30.70.1170:FF:000003">
    <property type="entry name" value="16S rRNA (Cytosine(967)-C(5))-methyltransferase RsmB"/>
    <property type="match status" value="1"/>
</dbReference>
<dbReference type="PROSITE" id="PS01153">
    <property type="entry name" value="NOL1_NOP2_SUN"/>
    <property type="match status" value="1"/>
</dbReference>
<keyword evidence="5" id="KW-0963">Cytoplasm</keyword>
<dbReference type="InterPro" id="IPR004573">
    <property type="entry name" value="rRNA_ssu_MeTfrase_B"/>
</dbReference>
<dbReference type="SUPFAM" id="SSF53335">
    <property type="entry name" value="S-adenosyl-L-methionine-dependent methyltransferases"/>
    <property type="match status" value="1"/>
</dbReference>
<evidence type="ECO:0000256" key="9">
    <source>
        <dbReference type="ARBA" id="ARBA00022691"/>
    </source>
</evidence>
<comment type="function">
    <text evidence="1">Specifically methylates the cytosine at position 967 (m5C967) of 16S rRNA.</text>
</comment>
<dbReference type="CDD" id="cd02440">
    <property type="entry name" value="AdoMet_MTases"/>
    <property type="match status" value="1"/>
</dbReference>
<dbReference type="GO" id="GO:0006355">
    <property type="term" value="P:regulation of DNA-templated transcription"/>
    <property type="evidence" value="ECO:0007669"/>
    <property type="project" value="InterPro"/>
</dbReference>
<evidence type="ECO:0000259" key="15">
    <source>
        <dbReference type="PROSITE" id="PS51686"/>
    </source>
</evidence>
<dbReference type="InterPro" id="IPR006027">
    <property type="entry name" value="NusB_RsmB_TIM44"/>
</dbReference>
<evidence type="ECO:0000256" key="13">
    <source>
        <dbReference type="ARBA" id="ARBA00047283"/>
    </source>
</evidence>
<dbReference type="InterPro" id="IPR029063">
    <property type="entry name" value="SAM-dependent_MTases_sf"/>
</dbReference>
<dbReference type="EMBL" id="PKOZ01000003">
    <property type="protein sequence ID" value="PQD95911.1"/>
    <property type="molecule type" value="Genomic_DNA"/>
</dbReference>
<organism evidence="16 17">
    <name type="scientific">Pradoshia eiseniae</name>
    <dbReference type="NCBI Taxonomy" id="2064768"/>
    <lineage>
        <taxon>Bacteria</taxon>
        <taxon>Bacillati</taxon>
        <taxon>Bacillota</taxon>
        <taxon>Bacilli</taxon>
        <taxon>Bacillales</taxon>
        <taxon>Bacillaceae</taxon>
        <taxon>Pradoshia</taxon>
    </lineage>
</organism>
<dbReference type="EC" id="2.1.1.176" evidence="4"/>
<evidence type="ECO:0000256" key="8">
    <source>
        <dbReference type="ARBA" id="ARBA00022679"/>
    </source>
</evidence>
<dbReference type="GO" id="GO:0003723">
    <property type="term" value="F:RNA binding"/>
    <property type="evidence" value="ECO:0007669"/>
    <property type="project" value="UniProtKB-UniRule"/>
</dbReference>
<comment type="catalytic activity">
    <reaction evidence="13">
        <text>cytidine(967) in 16S rRNA + S-adenosyl-L-methionine = 5-methylcytidine(967) in 16S rRNA + S-adenosyl-L-homocysteine + H(+)</text>
        <dbReference type="Rhea" id="RHEA:42748"/>
        <dbReference type="Rhea" id="RHEA-COMP:10219"/>
        <dbReference type="Rhea" id="RHEA-COMP:10220"/>
        <dbReference type="ChEBI" id="CHEBI:15378"/>
        <dbReference type="ChEBI" id="CHEBI:57856"/>
        <dbReference type="ChEBI" id="CHEBI:59789"/>
        <dbReference type="ChEBI" id="CHEBI:74483"/>
        <dbReference type="ChEBI" id="CHEBI:82748"/>
        <dbReference type="EC" id="2.1.1.176"/>
    </reaction>
</comment>
<dbReference type="GO" id="GO:0008649">
    <property type="term" value="F:rRNA methyltransferase activity"/>
    <property type="evidence" value="ECO:0007669"/>
    <property type="project" value="InterPro"/>
</dbReference>
<keyword evidence="8 14" id="KW-0808">Transferase</keyword>
<comment type="subcellular location">
    <subcellularLocation>
        <location evidence="2">Cytoplasm</location>
    </subcellularLocation>
</comment>
<dbReference type="InterPro" id="IPR035926">
    <property type="entry name" value="NusB-like_sf"/>
</dbReference>
<evidence type="ECO:0000256" key="7">
    <source>
        <dbReference type="ARBA" id="ARBA00022603"/>
    </source>
</evidence>
<dbReference type="InterPro" id="IPR049560">
    <property type="entry name" value="MeTrfase_RsmB-F_NOP2_cat"/>
</dbReference>
<dbReference type="GO" id="GO:0005737">
    <property type="term" value="C:cytoplasm"/>
    <property type="evidence" value="ECO:0007669"/>
    <property type="project" value="UniProtKB-SubCell"/>
</dbReference>
<dbReference type="RefSeq" id="WP_104849052.1">
    <property type="nucleotide sequence ID" value="NZ_PKOZ01000003.1"/>
</dbReference>
<dbReference type="OrthoDB" id="9810297at2"/>
<dbReference type="Pfam" id="PF22458">
    <property type="entry name" value="RsmF-B_ferredox"/>
    <property type="match status" value="1"/>
</dbReference>
<protein>
    <recommendedName>
        <fullName evidence="4">16S rRNA (cytosine(967)-C(5))-methyltransferase</fullName>
        <ecNumber evidence="4">2.1.1.176</ecNumber>
    </recommendedName>
    <alternativeName>
        <fullName evidence="11">16S rRNA m5C967 methyltransferase</fullName>
    </alternativeName>
    <alternativeName>
        <fullName evidence="12">rRNA (cytosine-C(5)-)-methyltransferase RsmB</fullName>
    </alternativeName>
</protein>
<evidence type="ECO:0000256" key="12">
    <source>
        <dbReference type="ARBA" id="ARBA00031088"/>
    </source>
</evidence>
<keyword evidence="10 14" id="KW-0694">RNA-binding</keyword>
<evidence type="ECO:0000256" key="2">
    <source>
        <dbReference type="ARBA" id="ARBA00004496"/>
    </source>
</evidence>
<dbReference type="Gene3D" id="1.10.940.10">
    <property type="entry name" value="NusB-like"/>
    <property type="match status" value="1"/>
</dbReference>
<dbReference type="InterPro" id="IPR054728">
    <property type="entry name" value="RsmB-like_ferredoxin"/>
</dbReference>
<feature type="binding site" evidence="14">
    <location>
        <position position="284"/>
    </location>
    <ligand>
        <name>S-adenosyl-L-methionine</name>
        <dbReference type="ChEBI" id="CHEBI:59789"/>
    </ligand>
</feature>
<comment type="caution">
    <text evidence="16">The sequence shown here is derived from an EMBL/GenBank/DDBJ whole genome shotgun (WGS) entry which is preliminary data.</text>
</comment>
<dbReference type="FunFam" id="3.40.50.150:FF:000022">
    <property type="entry name" value="Ribosomal RNA small subunit methyltransferase B"/>
    <property type="match status" value="1"/>
</dbReference>